<organism evidence="3 4">
    <name type="scientific">Macrosiphum euphorbiae</name>
    <name type="common">potato aphid</name>
    <dbReference type="NCBI Taxonomy" id="13131"/>
    <lineage>
        <taxon>Eukaryota</taxon>
        <taxon>Metazoa</taxon>
        <taxon>Ecdysozoa</taxon>
        <taxon>Arthropoda</taxon>
        <taxon>Hexapoda</taxon>
        <taxon>Insecta</taxon>
        <taxon>Pterygota</taxon>
        <taxon>Neoptera</taxon>
        <taxon>Paraneoptera</taxon>
        <taxon>Hemiptera</taxon>
        <taxon>Sternorrhyncha</taxon>
        <taxon>Aphidomorpha</taxon>
        <taxon>Aphidoidea</taxon>
        <taxon>Aphididae</taxon>
        <taxon>Macrosiphini</taxon>
        <taxon>Macrosiphum</taxon>
    </lineage>
</organism>
<protein>
    <recommendedName>
        <fullName evidence="5">Secreted protein</fullName>
    </recommendedName>
</protein>
<comment type="caution">
    <text evidence="3">The sequence shown here is derived from an EMBL/GenBank/DDBJ whole genome shotgun (WGS) entry which is preliminary data.</text>
</comment>
<feature type="compositionally biased region" description="Polar residues" evidence="1">
    <location>
        <begin position="59"/>
        <end position="93"/>
    </location>
</feature>
<evidence type="ECO:0008006" key="5">
    <source>
        <dbReference type="Google" id="ProtNLM"/>
    </source>
</evidence>
<keyword evidence="4" id="KW-1185">Reference proteome</keyword>
<evidence type="ECO:0000256" key="1">
    <source>
        <dbReference type="SAM" id="MobiDB-lite"/>
    </source>
</evidence>
<dbReference type="AlphaFoldDB" id="A0AAV0X8G2"/>
<feature type="chain" id="PRO_5043482914" description="Secreted protein" evidence="2">
    <location>
        <begin position="25"/>
        <end position="135"/>
    </location>
</feature>
<feature type="region of interest" description="Disordered" evidence="1">
    <location>
        <begin position="51"/>
        <end position="93"/>
    </location>
</feature>
<reference evidence="3 4" key="1">
    <citation type="submission" date="2023-01" db="EMBL/GenBank/DDBJ databases">
        <authorList>
            <person name="Whitehead M."/>
        </authorList>
    </citation>
    <scope>NUCLEOTIDE SEQUENCE [LARGE SCALE GENOMIC DNA]</scope>
</reference>
<evidence type="ECO:0000313" key="4">
    <source>
        <dbReference type="Proteomes" id="UP001160148"/>
    </source>
</evidence>
<sequence>MTIRCNRVISAAIFVVFVVTSVNSKNVRQLPAVTSMNTTTTVKVSEPVDDTTAMKPINGTANNSTATSSVEGTAATQPVTIANPGTGTETQTDENGLLVDKNVIVHPIRKHDGGTCPRGYSVTSNGNCKPTFNGK</sequence>
<proteinExistence type="predicted"/>
<accession>A0AAV0X8G2</accession>
<gene>
    <name evidence="3" type="ORF">MEUPH1_LOCUS19214</name>
</gene>
<evidence type="ECO:0000313" key="3">
    <source>
        <dbReference type="EMBL" id="CAI6364381.1"/>
    </source>
</evidence>
<dbReference type="EMBL" id="CARXXK010000003">
    <property type="protein sequence ID" value="CAI6364381.1"/>
    <property type="molecule type" value="Genomic_DNA"/>
</dbReference>
<keyword evidence="2" id="KW-0732">Signal</keyword>
<name>A0AAV0X8G2_9HEMI</name>
<feature type="signal peptide" evidence="2">
    <location>
        <begin position="1"/>
        <end position="24"/>
    </location>
</feature>
<evidence type="ECO:0000256" key="2">
    <source>
        <dbReference type="SAM" id="SignalP"/>
    </source>
</evidence>
<dbReference type="Proteomes" id="UP001160148">
    <property type="component" value="Unassembled WGS sequence"/>
</dbReference>